<dbReference type="OrthoDB" id="1069523at2759"/>
<comment type="similarity">
    <text evidence="1">Belongs to the carotenoid oxygenase family.</text>
</comment>
<dbReference type="GO" id="GO:0046872">
    <property type="term" value="F:metal ion binding"/>
    <property type="evidence" value="ECO:0007669"/>
    <property type="project" value="UniProtKB-KW"/>
</dbReference>
<feature type="binding site" evidence="5">
    <location>
        <position position="309"/>
    </location>
    <ligand>
        <name>Fe cation</name>
        <dbReference type="ChEBI" id="CHEBI:24875"/>
        <note>catalytic</note>
    </ligand>
</feature>
<keyword evidence="4 5" id="KW-0408">Iron</keyword>
<dbReference type="InterPro" id="IPR004294">
    <property type="entry name" value="Carotenoid_Oase"/>
</dbReference>
<proteinExistence type="inferred from homology"/>
<protein>
    <submittedName>
        <fullName evidence="6">Carotenoid cleavage dioxygenase 1, CAROTENOID CLEAVAGE DIOXYGENASE 1</fullName>
    </submittedName>
</protein>
<evidence type="ECO:0000313" key="6">
    <source>
        <dbReference type="EMBL" id="GMJ15899.1"/>
    </source>
</evidence>
<dbReference type="GO" id="GO:0010436">
    <property type="term" value="F:carotenoid dioxygenase activity"/>
    <property type="evidence" value="ECO:0007669"/>
    <property type="project" value="TreeGrafter"/>
</dbReference>
<organism evidence="6 7">
    <name type="scientific">Hibiscus trionum</name>
    <name type="common">Flower of an hour</name>
    <dbReference type="NCBI Taxonomy" id="183268"/>
    <lineage>
        <taxon>Eukaryota</taxon>
        <taxon>Viridiplantae</taxon>
        <taxon>Streptophyta</taxon>
        <taxon>Embryophyta</taxon>
        <taxon>Tracheophyta</taxon>
        <taxon>Spermatophyta</taxon>
        <taxon>Magnoliopsida</taxon>
        <taxon>eudicotyledons</taxon>
        <taxon>Gunneridae</taxon>
        <taxon>Pentapetalae</taxon>
        <taxon>rosids</taxon>
        <taxon>malvids</taxon>
        <taxon>Malvales</taxon>
        <taxon>Malvaceae</taxon>
        <taxon>Malvoideae</taxon>
        <taxon>Hibiscus</taxon>
    </lineage>
</organism>
<dbReference type="PANTHER" id="PTHR10543:SF142">
    <property type="entry name" value="OS06G0162550 PROTEIN"/>
    <property type="match status" value="1"/>
</dbReference>
<keyword evidence="7" id="KW-1185">Reference proteome</keyword>
<dbReference type="Pfam" id="PF03055">
    <property type="entry name" value="RPE65"/>
    <property type="match status" value="1"/>
</dbReference>
<keyword evidence="3 6" id="KW-0560">Oxidoreductase</keyword>
<accession>A0A9W7JMR0</accession>
<evidence type="ECO:0000256" key="1">
    <source>
        <dbReference type="ARBA" id="ARBA00006787"/>
    </source>
</evidence>
<dbReference type="EMBL" id="BSYR01000092">
    <property type="protein sequence ID" value="GMJ15899.1"/>
    <property type="molecule type" value="Genomic_DNA"/>
</dbReference>
<dbReference type="GO" id="GO:0016121">
    <property type="term" value="P:carotene catabolic process"/>
    <property type="evidence" value="ECO:0007669"/>
    <property type="project" value="TreeGrafter"/>
</dbReference>
<feature type="binding site" evidence="5">
    <location>
        <position position="373"/>
    </location>
    <ligand>
        <name>Fe cation</name>
        <dbReference type="ChEBI" id="CHEBI:24875"/>
        <note>catalytic</note>
    </ligand>
</feature>
<sequence length="614" mass="68852">MASSCLLFHAHCSTQNPSKYSLPNFDHFKSTLSSAFKPFLKEIQQLPMRMDVGVKNTSLKLVDAFVDSVFEFVDQPLLPSQSNFAPVDESKEGVQVTDIKGKIPDDFAEGVYIRNGPNPIFGTLTSTSSMFGRSSNIWVEGDGMLHALYFCKGLDGSWTVVYKNRYVETDTFKLEKQRNKPLFLPALEGDSPAVLSAYLFNMLRFGKVNKDMSNTNVFEHAGKMYSVAENYIPQEINILTLQTLNDWDVNGAWTRPFCSHPKKASGSGELVIMGVGATKPFAEVGVISEDGKELLHKADLKLDRCILSHEIGVTQRYNVFMDHPLLVDLKRLVGGGPLMKYEKDEDARIGIMPRYGDAESIQWFKVKPNCTFHLFNCFEDGDAVVVWGCRALDSVIPGPEKGKNKFDWFSRKFRPIKSGEGSFDAVSEDQLVFPRPYEWRMNRETGDVKERNLTGTEFSMDFPFINEAFIGLQNNYGYCQVRDSIASSASGMAKYGGLAKLKFGEQSPESFLRENQGLIKVEYHMFEKNSFCSGAAFVPKDEGAEEDDGWVVTFVHNEDTNTSQVLIIEAKNFTSKPVAKITLPYRVPYGFHGAFMAMPLRNEISTIIPSSSIC</sequence>
<evidence type="ECO:0000256" key="5">
    <source>
        <dbReference type="PIRSR" id="PIRSR604294-1"/>
    </source>
</evidence>
<name>A0A9W7JMR0_HIBTR</name>
<gene>
    <name evidence="6" type="ORF">HRI_005259100</name>
</gene>
<dbReference type="Proteomes" id="UP001165190">
    <property type="component" value="Unassembled WGS sequence"/>
</dbReference>
<evidence type="ECO:0000256" key="3">
    <source>
        <dbReference type="ARBA" id="ARBA00022964"/>
    </source>
</evidence>
<keyword evidence="2 5" id="KW-0479">Metal-binding</keyword>
<reference evidence="6" key="1">
    <citation type="submission" date="2023-05" db="EMBL/GenBank/DDBJ databases">
        <title>Genome and transcriptome analyses reveal genes involved in the formation of fine ridges on petal epidermal cells in Hibiscus trionum.</title>
        <authorList>
            <person name="Koshimizu S."/>
            <person name="Masuda S."/>
            <person name="Ishii T."/>
            <person name="Shirasu K."/>
            <person name="Hoshino A."/>
            <person name="Arita M."/>
        </authorList>
    </citation>
    <scope>NUCLEOTIDE SEQUENCE</scope>
    <source>
        <strain evidence="6">Hamamatsu line</strain>
    </source>
</reference>
<dbReference type="AlphaFoldDB" id="A0A9W7JMR0"/>
<feature type="binding site" evidence="5">
    <location>
        <position position="260"/>
    </location>
    <ligand>
        <name>Fe cation</name>
        <dbReference type="ChEBI" id="CHEBI:24875"/>
        <note>catalytic</note>
    </ligand>
</feature>
<comment type="caution">
    <text evidence="6">The sequence shown here is derived from an EMBL/GenBank/DDBJ whole genome shotgun (WGS) entry which is preliminary data.</text>
</comment>
<keyword evidence="3 6" id="KW-0223">Dioxygenase</keyword>
<evidence type="ECO:0000256" key="2">
    <source>
        <dbReference type="ARBA" id="ARBA00022723"/>
    </source>
</evidence>
<dbReference type="PANTHER" id="PTHR10543">
    <property type="entry name" value="BETA-CAROTENE DIOXYGENASE"/>
    <property type="match status" value="1"/>
</dbReference>
<comment type="cofactor">
    <cofactor evidence="5">
        <name>Fe(2+)</name>
        <dbReference type="ChEBI" id="CHEBI:29033"/>
    </cofactor>
    <text evidence="5">Binds 1 Fe(2+) ion per subunit.</text>
</comment>
<feature type="binding site" evidence="5">
    <location>
        <position position="592"/>
    </location>
    <ligand>
        <name>Fe cation</name>
        <dbReference type="ChEBI" id="CHEBI:24875"/>
        <note>catalytic</note>
    </ligand>
</feature>
<evidence type="ECO:0000313" key="7">
    <source>
        <dbReference type="Proteomes" id="UP001165190"/>
    </source>
</evidence>
<evidence type="ECO:0000256" key="4">
    <source>
        <dbReference type="ARBA" id="ARBA00023004"/>
    </source>
</evidence>
<dbReference type="GO" id="GO:0009570">
    <property type="term" value="C:chloroplast stroma"/>
    <property type="evidence" value="ECO:0007669"/>
    <property type="project" value="TreeGrafter"/>
</dbReference>